<dbReference type="AlphaFoldDB" id="A0AAV8Q1Q8"/>
<evidence type="ECO:0000313" key="2">
    <source>
        <dbReference type="Proteomes" id="UP001222027"/>
    </source>
</evidence>
<protein>
    <submittedName>
        <fullName evidence="1">Uncharacterized protein</fullName>
    </submittedName>
</protein>
<dbReference type="EMBL" id="JAQQAF010000002">
    <property type="protein sequence ID" value="KAJ8504687.1"/>
    <property type="molecule type" value="Genomic_DNA"/>
</dbReference>
<reference evidence="1 2" key="1">
    <citation type="submission" date="2022-12" db="EMBL/GenBank/DDBJ databases">
        <title>Chromosome-scale assembly of the Ensete ventricosum genome.</title>
        <authorList>
            <person name="Dussert Y."/>
            <person name="Stocks J."/>
            <person name="Wendawek A."/>
            <person name="Woldeyes F."/>
            <person name="Nichols R.A."/>
            <person name="Borrell J.S."/>
        </authorList>
    </citation>
    <scope>NUCLEOTIDE SEQUENCE [LARGE SCALE GENOMIC DNA]</scope>
    <source>
        <strain evidence="2">cv. Maze</strain>
        <tissue evidence="1">Seeds</tissue>
    </source>
</reference>
<gene>
    <name evidence="1" type="ORF">OPV22_005573</name>
</gene>
<comment type="caution">
    <text evidence="1">The sequence shown here is derived from an EMBL/GenBank/DDBJ whole genome shotgun (WGS) entry which is preliminary data.</text>
</comment>
<sequence>MEAPPVGIGHGGKYRCLCTERGEEEGKQDVQLMAERVAVEASIVASAQSVERKRGSRTCSSWLKGLLWRQVSLPLHRAWRGRGEAGRAAHG</sequence>
<name>A0AAV8Q1Q8_ENSVE</name>
<proteinExistence type="predicted"/>
<evidence type="ECO:0000313" key="1">
    <source>
        <dbReference type="EMBL" id="KAJ8504687.1"/>
    </source>
</evidence>
<accession>A0AAV8Q1Q8</accession>
<dbReference type="Proteomes" id="UP001222027">
    <property type="component" value="Unassembled WGS sequence"/>
</dbReference>
<organism evidence="1 2">
    <name type="scientific">Ensete ventricosum</name>
    <name type="common">Abyssinian banana</name>
    <name type="synonym">Musa ensete</name>
    <dbReference type="NCBI Taxonomy" id="4639"/>
    <lineage>
        <taxon>Eukaryota</taxon>
        <taxon>Viridiplantae</taxon>
        <taxon>Streptophyta</taxon>
        <taxon>Embryophyta</taxon>
        <taxon>Tracheophyta</taxon>
        <taxon>Spermatophyta</taxon>
        <taxon>Magnoliopsida</taxon>
        <taxon>Liliopsida</taxon>
        <taxon>Zingiberales</taxon>
        <taxon>Musaceae</taxon>
        <taxon>Ensete</taxon>
    </lineage>
</organism>
<keyword evidence="2" id="KW-1185">Reference proteome</keyword>